<dbReference type="PROSITE" id="PS51141">
    <property type="entry name" value="ZF_SBP"/>
    <property type="match status" value="1"/>
</dbReference>
<dbReference type="Proteomes" id="UP000823749">
    <property type="component" value="Chromosome 4"/>
</dbReference>
<dbReference type="Gene3D" id="4.10.1100.10">
    <property type="entry name" value="Transcription factor, SBP-box domain"/>
    <property type="match status" value="1"/>
</dbReference>
<dbReference type="InterPro" id="IPR036397">
    <property type="entry name" value="RNaseH_sf"/>
</dbReference>
<dbReference type="InterPro" id="IPR036893">
    <property type="entry name" value="SBP_sf"/>
</dbReference>
<dbReference type="GO" id="GO:0005634">
    <property type="term" value="C:nucleus"/>
    <property type="evidence" value="ECO:0007669"/>
    <property type="project" value="InterPro"/>
</dbReference>
<feature type="compositionally biased region" description="Basic and acidic residues" evidence="4">
    <location>
        <begin position="245"/>
        <end position="255"/>
    </location>
</feature>
<dbReference type="Gene3D" id="3.30.420.10">
    <property type="entry name" value="Ribonuclease H-like superfamily/Ribonuclease H"/>
    <property type="match status" value="1"/>
</dbReference>
<dbReference type="SMART" id="SM00474">
    <property type="entry name" value="35EXOc"/>
    <property type="match status" value="1"/>
</dbReference>
<name>A0AAV6KHC9_9ERIC</name>
<evidence type="ECO:0000259" key="5">
    <source>
        <dbReference type="PROSITE" id="PS51141"/>
    </source>
</evidence>
<sequence>MSISIQSFHLTYHSFQLYDVNFFDDTVKTLVTDTPCIVDTWISDIERLHHHRLNNLIVGLDIEWRPNFNSNSTNPAAIIQLCVGRNCLIFHLILAPHMPQSLVNFLADEDYTFVGVGIEKDVDKLREDHGLEVRNTVDLGWLAARELRNRQLHNAGLVTLAREVLGKQFVKPRSVTLSDWDADWLSEDQIQDLFACVLKLEPCCNSCESRAEAAEENTTPRSPPKTGEVTAGASTEHQQHRKREMGRSKIHDDAKRRRWRRAEVENDGEGGGERGGGIPPPAAENPDRGNNGEREGGVRERKEKEIEGGGVGNYKGELKQKALMDKVMKKEAAAVGDDAESDDDLAYKASEDDEKKIGRGGGGGGSGGNGKKSSSCSTGGGGSMRICQAERCTADLSDAAKAKQYHRRHKVCEHHAKAPVVVVAGIRQRFCQQCSRFGISVMSL</sequence>
<dbReference type="Pfam" id="PF03110">
    <property type="entry name" value="SBP"/>
    <property type="match status" value="1"/>
</dbReference>
<dbReference type="InterPro" id="IPR002562">
    <property type="entry name" value="3'-5'_exonuclease_dom"/>
</dbReference>
<dbReference type="PANTHER" id="PTHR13620">
    <property type="entry name" value="3-5 EXONUCLEASE"/>
    <property type="match status" value="1"/>
</dbReference>
<comment type="caution">
    <text evidence="6">The sequence shown here is derived from an EMBL/GenBank/DDBJ whole genome shotgun (WGS) entry which is preliminary data.</text>
</comment>
<dbReference type="AlphaFoldDB" id="A0AAV6KHC9"/>
<dbReference type="CDD" id="cd06141">
    <property type="entry name" value="WRN_exo"/>
    <property type="match status" value="1"/>
</dbReference>
<dbReference type="InterPro" id="IPR012337">
    <property type="entry name" value="RNaseH-like_sf"/>
</dbReference>
<keyword evidence="1" id="KW-0540">Nuclease</keyword>
<dbReference type="SUPFAM" id="SSF53098">
    <property type="entry name" value="Ribonuclease H-like"/>
    <property type="match status" value="1"/>
</dbReference>
<evidence type="ECO:0000313" key="6">
    <source>
        <dbReference type="EMBL" id="KAG5551938.1"/>
    </source>
</evidence>
<protein>
    <recommendedName>
        <fullName evidence="5">SBP-type domain-containing protein</fullName>
    </recommendedName>
</protein>
<dbReference type="InterPro" id="IPR004333">
    <property type="entry name" value="SBP_dom"/>
</dbReference>
<feature type="compositionally biased region" description="Basic and acidic residues" evidence="4">
    <location>
        <begin position="285"/>
        <end position="307"/>
    </location>
</feature>
<keyword evidence="3" id="KW-0862">Zinc</keyword>
<feature type="region of interest" description="Disordered" evidence="4">
    <location>
        <begin position="213"/>
        <end position="314"/>
    </location>
</feature>
<dbReference type="SUPFAM" id="SSF103612">
    <property type="entry name" value="SBT domain"/>
    <property type="match status" value="1"/>
</dbReference>
<feature type="region of interest" description="Disordered" evidence="4">
    <location>
        <begin position="349"/>
        <end position="381"/>
    </location>
</feature>
<evidence type="ECO:0000256" key="4">
    <source>
        <dbReference type="SAM" id="MobiDB-lite"/>
    </source>
</evidence>
<dbReference type="GO" id="GO:0006139">
    <property type="term" value="P:nucleobase-containing compound metabolic process"/>
    <property type="evidence" value="ECO:0007669"/>
    <property type="project" value="InterPro"/>
</dbReference>
<dbReference type="PANTHER" id="PTHR13620:SF105">
    <property type="entry name" value="OS01G0737700 PROTEIN"/>
    <property type="match status" value="1"/>
</dbReference>
<evidence type="ECO:0000256" key="1">
    <source>
        <dbReference type="ARBA" id="ARBA00022722"/>
    </source>
</evidence>
<gene>
    <name evidence="6" type="ORF">RHGRI_010143</name>
</gene>
<organism evidence="6 7">
    <name type="scientific">Rhododendron griersonianum</name>
    <dbReference type="NCBI Taxonomy" id="479676"/>
    <lineage>
        <taxon>Eukaryota</taxon>
        <taxon>Viridiplantae</taxon>
        <taxon>Streptophyta</taxon>
        <taxon>Embryophyta</taxon>
        <taxon>Tracheophyta</taxon>
        <taxon>Spermatophyta</taxon>
        <taxon>Magnoliopsida</taxon>
        <taxon>eudicotyledons</taxon>
        <taxon>Gunneridae</taxon>
        <taxon>Pentapetalae</taxon>
        <taxon>asterids</taxon>
        <taxon>Ericales</taxon>
        <taxon>Ericaceae</taxon>
        <taxon>Ericoideae</taxon>
        <taxon>Rhodoreae</taxon>
        <taxon>Rhododendron</taxon>
    </lineage>
</organism>
<dbReference type="InterPro" id="IPR051132">
    <property type="entry name" value="3-5_Exonuclease_domain"/>
</dbReference>
<evidence type="ECO:0000256" key="3">
    <source>
        <dbReference type="PROSITE-ProRule" id="PRU00470"/>
    </source>
</evidence>
<keyword evidence="2" id="KW-0378">Hydrolase</keyword>
<dbReference type="GO" id="GO:0008408">
    <property type="term" value="F:3'-5' exonuclease activity"/>
    <property type="evidence" value="ECO:0007669"/>
    <property type="project" value="InterPro"/>
</dbReference>
<feature type="domain" description="SBP-type" evidence="5">
    <location>
        <begin position="384"/>
        <end position="444"/>
    </location>
</feature>
<dbReference type="GO" id="GO:0008270">
    <property type="term" value="F:zinc ion binding"/>
    <property type="evidence" value="ECO:0007669"/>
    <property type="project" value="UniProtKB-KW"/>
</dbReference>
<evidence type="ECO:0000313" key="7">
    <source>
        <dbReference type="Proteomes" id="UP000823749"/>
    </source>
</evidence>
<evidence type="ECO:0000256" key="2">
    <source>
        <dbReference type="ARBA" id="ARBA00022801"/>
    </source>
</evidence>
<proteinExistence type="predicted"/>
<keyword evidence="7" id="KW-1185">Reference proteome</keyword>
<keyword evidence="3" id="KW-0479">Metal-binding</keyword>
<keyword evidence="3" id="KW-0863">Zinc-finger</keyword>
<dbReference type="GO" id="GO:0003677">
    <property type="term" value="F:DNA binding"/>
    <property type="evidence" value="ECO:0007669"/>
    <property type="project" value="InterPro"/>
</dbReference>
<reference evidence="6" key="1">
    <citation type="submission" date="2020-08" db="EMBL/GenBank/DDBJ databases">
        <title>Plant Genome Project.</title>
        <authorList>
            <person name="Zhang R.-G."/>
        </authorList>
    </citation>
    <scope>NUCLEOTIDE SEQUENCE</scope>
    <source>
        <strain evidence="6">WSP0</strain>
        <tissue evidence="6">Leaf</tissue>
    </source>
</reference>
<dbReference type="GO" id="GO:0005737">
    <property type="term" value="C:cytoplasm"/>
    <property type="evidence" value="ECO:0007669"/>
    <property type="project" value="TreeGrafter"/>
</dbReference>
<dbReference type="Pfam" id="PF01612">
    <property type="entry name" value="DNA_pol_A_exo1"/>
    <property type="match status" value="1"/>
</dbReference>
<dbReference type="EMBL" id="JACTNZ010000004">
    <property type="protein sequence ID" value="KAG5551938.1"/>
    <property type="molecule type" value="Genomic_DNA"/>
</dbReference>
<accession>A0AAV6KHC9</accession>
<feature type="compositionally biased region" description="Gly residues" evidence="4">
    <location>
        <begin position="359"/>
        <end position="370"/>
    </location>
</feature>